<dbReference type="AlphaFoldDB" id="M7AH07"/>
<organism evidence="2 3">
    <name type="scientific">Chelonia mydas</name>
    <name type="common">Green sea-turtle</name>
    <name type="synonym">Chelonia agassizi</name>
    <dbReference type="NCBI Taxonomy" id="8469"/>
    <lineage>
        <taxon>Eukaryota</taxon>
        <taxon>Metazoa</taxon>
        <taxon>Chordata</taxon>
        <taxon>Craniata</taxon>
        <taxon>Vertebrata</taxon>
        <taxon>Euteleostomi</taxon>
        <taxon>Archelosauria</taxon>
        <taxon>Testudinata</taxon>
        <taxon>Testudines</taxon>
        <taxon>Cryptodira</taxon>
        <taxon>Durocryptodira</taxon>
        <taxon>Americhelydia</taxon>
        <taxon>Chelonioidea</taxon>
        <taxon>Cheloniidae</taxon>
        <taxon>Chelonia</taxon>
    </lineage>
</organism>
<feature type="region of interest" description="Disordered" evidence="1">
    <location>
        <begin position="1"/>
        <end position="54"/>
    </location>
</feature>
<feature type="compositionally biased region" description="Polar residues" evidence="1">
    <location>
        <begin position="94"/>
        <end position="106"/>
    </location>
</feature>
<protein>
    <submittedName>
        <fullName evidence="2">Uncharacterized protein</fullName>
    </submittedName>
</protein>
<gene>
    <name evidence="2" type="ORF">UY3_18863</name>
</gene>
<name>M7AH07_CHEMY</name>
<sequence>MAKRASAGADLPTTQENGTRWEYRIPFRDLPDVMRGGPATELGTGSRSPEYSPDEQLLHQVAQCRVRADKWKLHSPGPFGANEMKSKLCKQQTYAKAKSTSAQLSRSLGLAEKRD</sequence>
<proteinExistence type="predicted"/>
<evidence type="ECO:0000256" key="1">
    <source>
        <dbReference type="SAM" id="MobiDB-lite"/>
    </source>
</evidence>
<feature type="region of interest" description="Disordered" evidence="1">
    <location>
        <begin position="94"/>
        <end position="115"/>
    </location>
</feature>
<reference evidence="3" key="1">
    <citation type="journal article" date="2013" name="Nat. Genet.">
        <title>The draft genomes of soft-shell turtle and green sea turtle yield insights into the development and evolution of the turtle-specific body plan.</title>
        <authorList>
            <person name="Wang Z."/>
            <person name="Pascual-Anaya J."/>
            <person name="Zadissa A."/>
            <person name="Li W."/>
            <person name="Niimura Y."/>
            <person name="Huang Z."/>
            <person name="Li C."/>
            <person name="White S."/>
            <person name="Xiong Z."/>
            <person name="Fang D."/>
            <person name="Wang B."/>
            <person name="Ming Y."/>
            <person name="Chen Y."/>
            <person name="Zheng Y."/>
            <person name="Kuraku S."/>
            <person name="Pignatelli M."/>
            <person name="Herrero J."/>
            <person name="Beal K."/>
            <person name="Nozawa M."/>
            <person name="Li Q."/>
            <person name="Wang J."/>
            <person name="Zhang H."/>
            <person name="Yu L."/>
            <person name="Shigenobu S."/>
            <person name="Wang J."/>
            <person name="Liu J."/>
            <person name="Flicek P."/>
            <person name="Searle S."/>
            <person name="Wang J."/>
            <person name="Kuratani S."/>
            <person name="Yin Y."/>
            <person name="Aken B."/>
            <person name="Zhang G."/>
            <person name="Irie N."/>
        </authorList>
    </citation>
    <scope>NUCLEOTIDE SEQUENCE [LARGE SCALE GENOMIC DNA]</scope>
</reference>
<feature type="compositionally biased region" description="Basic and acidic residues" evidence="1">
    <location>
        <begin position="19"/>
        <end position="32"/>
    </location>
</feature>
<keyword evidence="3" id="KW-1185">Reference proteome</keyword>
<evidence type="ECO:0000313" key="2">
    <source>
        <dbReference type="EMBL" id="EMP24226.1"/>
    </source>
</evidence>
<accession>M7AH07</accession>
<dbReference type="Proteomes" id="UP000031443">
    <property type="component" value="Unassembled WGS sequence"/>
</dbReference>
<dbReference type="EMBL" id="KB603100">
    <property type="protein sequence ID" value="EMP24226.1"/>
    <property type="molecule type" value="Genomic_DNA"/>
</dbReference>
<evidence type="ECO:0000313" key="3">
    <source>
        <dbReference type="Proteomes" id="UP000031443"/>
    </source>
</evidence>